<dbReference type="PANTHER" id="PTHR44329:SF288">
    <property type="entry name" value="MITOGEN-ACTIVATED PROTEIN KINASE KINASE KINASE 20"/>
    <property type="match status" value="1"/>
</dbReference>
<evidence type="ECO:0000256" key="4">
    <source>
        <dbReference type="ARBA" id="ARBA00022840"/>
    </source>
</evidence>
<keyword evidence="1" id="KW-0808">Transferase</keyword>
<proteinExistence type="predicted"/>
<comment type="caution">
    <text evidence="6">The sequence shown here is derived from an EMBL/GenBank/DDBJ whole genome shotgun (WGS) entry which is preliminary data.</text>
</comment>
<gene>
    <name evidence="6" type="ORF">NP233_g5766</name>
</gene>
<dbReference type="PROSITE" id="PS50011">
    <property type="entry name" value="PROTEIN_KINASE_DOM"/>
    <property type="match status" value="1"/>
</dbReference>
<dbReference type="GO" id="GO:0005524">
    <property type="term" value="F:ATP binding"/>
    <property type="evidence" value="ECO:0007669"/>
    <property type="project" value="UniProtKB-KW"/>
</dbReference>
<keyword evidence="2" id="KW-0547">Nucleotide-binding</keyword>
<reference evidence="6" key="1">
    <citation type="submission" date="2022-07" db="EMBL/GenBank/DDBJ databases">
        <title>Genome Sequence of Leucocoprinus birnbaumii.</title>
        <authorList>
            <person name="Buettner E."/>
        </authorList>
    </citation>
    <scope>NUCLEOTIDE SEQUENCE</scope>
    <source>
        <strain evidence="6">VT141</strain>
    </source>
</reference>
<dbReference type="Gene3D" id="1.10.510.10">
    <property type="entry name" value="Transferase(Phosphotransferase) domain 1"/>
    <property type="match status" value="2"/>
</dbReference>
<dbReference type="PANTHER" id="PTHR44329">
    <property type="entry name" value="SERINE/THREONINE-PROTEIN KINASE TNNI3K-RELATED"/>
    <property type="match status" value="1"/>
</dbReference>
<dbReference type="InterPro" id="IPR011009">
    <property type="entry name" value="Kinase-like_dom_sf"/>
</dbReference>
<accession>A0AAD5YWD7</accession>
<dbReference type="InterPro" id="IPR001245">
    <property type="entry name" value="Ser-Thr/Tyr_kinase_cat_dom"/>
</dbReference>
<dbReference type="Proteomes" id="UP001213000">
    <property type="component" value="Unassembled WGS sequence"/>
</dbReference>
<sequence length="264" mass="29941">MTASIARLSTLKDVELMDDRYYAYGGFADIFRARWIQQAGEARWVAVKIVRRRHSGDSERNHKRFAREANLCAQLNHRNLVPLFGLYIQHDIPGLVMPFYKNGDLIGLVRHPEVDKLSSVRGIIAGLEYMHSFPQNPVVHGDMKAVYTGQLPFNHVYSDTSVILRICIGNLPNRPPEISFAMWTLLWRCWEVEPKRRPSAPLIGSALGAFVSQNVTPEFVLEIVESVTADLSVLGNQNEILSMMDASRRLESCDNIQILFRAFG</sequence>
<dbReference type="InterPro" id="IPR000719">
    <property type="entry name" value="Prot_kinase_dom"/>
</dbReference>
<evidence type="ECO:0000259" key="5">
    <source>
        <dbReference type="PROSITE" id="PS50011"/>
    </source>
</evidence>
<name>A0AAD5YWD7_9AGAR</name>
<organism evidence="6 7">
    <name type="scientific">Leucocoprinus birnbaumii</name>
    <dbReference type="NCBI Taxonomy" id="56174"/>
    <lineage>
        <taxon>Eukaryota</taxon>
        <taxon>Fungi</taxon>
        <taxon>Dikarya</taxon>
        <taxon>Basidiomycota</taxon>
        <taxon>Agaricomycotina</taxon>
        <taxon>Agaricomycetes</taxon>
        <taxon>Agaricomycetidae</taxon>
        <taxon>Agaricales</taxon>
        <taxon>Agaricineae</taxon>
        <taxon>Agaricaceae</taxon>
        <taxon>Leucocoprinus</taxon>
    </lineage>
</organism>
<feature type="domain" description="Protein kinase" evidence="5">
    <location>
        <begin position="16"/>
        <end position="264"/>
    </location>
</feature>
<evidence type="ECO:0000313" key="6">
    <source>
        <dbReference type="EMBL" id="KAJ3568359.1"/>
    </source>
</evidence>
<dbReference type="Pfam" id="PF07714">
    <property type="entry name" value="PK_Tyr_Ser-Thr"/>
    <property type="match status" value="1"/>
</dbReference>
<keyword evidence="7" id="KW-1185">Reference proteome</keyword>
<evidence type="ECO:0000256" key="1">
    <source>
        <dbReference type="ARBA" id="ARBA00022679"/>
    </source>
</evidence>
<evidence type="ECO:0000313" key="7">
    <source>
        <dbReference type="Proteomes" id="UP001213000"/>
    </source>
</evidence>
<dbReference type="SUPFAM" id="SSF56112">
    <property type="entry name" value="Protein kinase-like (PK-like)"/>
    <property type="match status" value="1"/>
</dbReference>
<dbReference type="GO" id="GO:0004674">
    <property type="term" value="F:protein serine/threonine kinase activity"/>
    <property type="evidence" value="ECO:0007669"/>
    <property type="project" value="TreeGrafter"/>
</dbReference>
<keyword evidence="4" id="KW-0067">ATP-binding</keyword>
<dbReference type="InterPro" id="IPR051681">
    <property type="entry name" value="Ser/Thr_Kinases-Pseudokinases"/>
</dbReference>
<evidence type="ECO:0000256" key="3">
    <source>
        <dbReference type="ARBA" id="ARBA00022777"/>
    </source>
</evidence>
<protein>
    <recommendedName>
        <fullName evidence="5">Protein kinase domain-containing protein</fullName>
    </recommendedName>
</protein>
<dbReference type="EMBL" id="JANIEX010000350">
    <property type="protein sequence ID" value="KAJ3568359.1"/>
    <property type="molecule type" value="Genomic_DNA"/>
</dbReference>
<keyword evidence="3" id="KW-0418">Kinase</keyword>
<evidence type="ECO:0000256" key="2">
    <source>
        <dbReference type="ARBA" id="ARBA00022741"/>
    </source>
</evidence>
<dbReference type="AlphaFoldDB" id="A0AAD5YWD7"/>